<dbReference type="PANTHER" id="PTHR22926">
    <property type="entry name" value="PHOSPHO-N-ACETYLMURAMOYL-PENTAPEPTIDE-TRANSFERASE"/>
    <property type="match status" value="1"/>
</dbReference>
<keyword evidence="2" id="KW-1003">Cell membrane</keyword>
<evidence type="ECO:0000256" key="1">
    <source>
        <dbReference type="ARBA" id="ARBA00004651"/>
    </source>
</evidence>
<feature type="transmembrane region" description="Helical" evidence="7">
    <location>
        <begin position="197"/>
        <end position="213"/>
    </location>
</feature>
<comment type="subcellular location">
    <subcellularLocation>
        <location evidence="1">Cell membrane</location>
        <topology evidence="1">Multi-pass membrane protein</topology>
    </subcellularLocation>
</comment>
<evidence type="ECO:0000256" key="7">
    <source>
        <dbReference type="SAM" id="Phobius"/>
    </source>
</evidence>
<evidence type="ECO:0000256" key="2">
    <source>
        <dbReference type="ARBA" id="ARBA00022475"/>
    </source>
</evidence>
<sequence length="342" mass="37105">MPSWWIYPVLLSFLFSLLLCDWARALGRKFGFIDEPKVARKTHKGGVSTLGGVGIFISISIVLIGVLLFSDELSSGAMQNQHFVGYLLGGLILMIGGLADDKFNLRARYSILFPIIAALVAAGFGIGVSKITNPLGGFFEIGEIFSFGITFVWLLGMTYVTKLLDGLDGLSSGVSSVAGLMMGALALSVAFYQPDSALLAFIMVAGFLGYLVWNWSPASIYYGEAGSTFVGYSIGVLAVIGGGKIATALLVMAIPLFDIIFVLWDRYRCGSPLFAGDRRHLHFRLRDLGLSTRSIVLIYYAVALIFGLTTLIFASWQKLLVLGILFIAMLVSIFTLQKCQKI</sequence>
<dbReference type="CDD" id="cd06853">
    <property type="entry name" value="GT_WecA_like"/>
    <property type="match status" value="1"/>
</dbReference>
<feature type="transmembrane region" description="Helical" evidence="7">
    <location>
        <begin position="173"/>
        <end position="191"/>
    </location>
</feature>
<feature type="transmembrane region" description="Helical" evidence="7">
    <location>
        <begin position="319"/>
        <end position="336"/>
    </location>
</feature>
<dbReference type="GO" id="GO:0071555">
    <property type="term" value="P:cell wall organization"/>
    <property type="evidence" value="ECO:0007669"/>
    <property type="project" value="TreeGrafter"/>
</dbReference>
<proteinExistence type="predicted"/>
<dbReference type="GO" id="GO:0009103">
    <property type="term" value="P:lipopolysaccharide biosynthetic process"/>
    <property type="evidence" value="ECO:0007669"/>
    <property type="project" value="TreeGrafter"/>
</dbReference>
<evidence type="ECO:0000313" key="8">
    <source>
        <dbReference type="EMBL" id="KKR99275.1"/>
    </source>
</evidence>
<evidence type="ECO:0000256" key="5">
    <source>
        <dbReference type="ARBA" id="ARBA00022989"/>
    </source>
</evidence>
<dbReference type="AlphaFoldDB" id="A0A0G0XQV3"/>
<keyword evidence="4 7" id="KW-0812">Transmembrane</keyword>
<comment type="caution">
    <text evidence="8">The sequence shown here is derived from an EMBL/GenBank/DDBJ whole genome shotgun (WGS) entry which is preliminary data.</text>
</comment>
<feature type="transmembrane region" description="Helical" evidence="7">
    <location>
        <begin position="144"/>
        <end position="161"/>
    </location>
</feature>
<dbReference type="GO" id="GO:0016780">
    <property type="term" value="F:phosphotransferase activity, for other substituted phosphate groups"/>
    <property type="evidence" value="ECO:0007669"/>
    <property type="project" value="InterPro"/>
</dbReference>
<dbReference type="GO" id="GO:0044038">
    <property type="term" value="P:cell wall macromolecule biosynthetic process"/>
    <property type="evidence" value="ECO:0007669"/>
    <property type="project" value="TreeGrafter"/>
</dbReference>
<evidence type="ECO:0000313" key="9">
    <source>
        <dbReference type="Proteomes" id="UP000033930"/>
    </source>
</evidence>
<dbReference type="Pfam" id="PF00953">
    <property type="entry name" value="Glycos_transf_4"/>
    <property type="match status" value="1"/>
</dbReference>
<dbReference type="PANTHER" id="PTHR22926:SF3">
    <property type="entry name" value="UNDECAPRENYL-PHOSPHATE ALPHA-N-ACETYLGLUCOSAMINYL 1-PHOSPHATE TRANSFERASE"/>
    <property type="match status" value="1"/>
</dbReference>
<organism evidence="8 9">
    <name type="scientific">Candidatus Uhrbacteria bacterium GW2011_GWC1_41_20</name>
    <dbReference type="NCBI Taxonomy" id="1618983"/>
    <lineage>
        <taxon>Bacteria</taxon>
        <taxon>Candidatus Uhriibacteriota</taxon>
    </lineage>
</organism>
<gene>
    <name evidence="8" type="ORF">UU50_C0008G0031</name>
</gene>
<dbReference type="InterPro" id="IPR000715">
    <property type="entry name" value="Glycosyl_transferase_4"/>
</dbReference>
<reference evidence="8 9" key="1">
    <citation type="journal article" date="2015" name="Nature">
        <title>rRNA introns, odd ribosomes, and small enigmatic genomes across a large radiation of phyla.</title>
        <authorList>
            <person name="Brown C.T."/>
            <person name="Hug L.A."/>
            <person name="Thomas B.C."/>
            <person name="Sharon I."/>
            <person name="Castelle C.J."/>
            <person name="Singh A."/>
            <person name="Wilkins M.J."/>
            <person name="Williams K.H."/>
            <person name="Banfield J.F."/>
        </authorList>
    </citation>
    <scope>NUCLEOTIDE SEQUENCE [LARGE SCALE GENOMIC DNA]</scope>
</reference>
<dbReference type="EMBL" id="LCAW01000008">
    <property type="protein sequence ID" value="KKR99275.1"/>
    <property type="molecule type" value="Genomic_DNA"/>
</dbReference>
<keyword evidence="3 8" id="KW-0808">Transferase</keyword>
<feature type="transmembrane region" description="Helical" evidence="7">
    <location>
        <begin position="246"/>
        <end position="264"/>
    </location>
</feature>
<evidence type="ECO:0000256" key="6">
    <source>
        <dbReference type="ARBA" id="ARBA00023136"/>
    </source>
</evidence>
<feature type="transmembrane region" description="Helical" evidence="7">
    <location>
        <begin position="111"/>
        <end position="132"/>
    </location>
</feature>
<name>A0A0G0XQV3_9BACT</name>
<feature type="transmembrane region" description="Helical" evidence="7">
    <location>
        <begin position="294"/>
        <end position="313"/>
    </location>
</feature>
<dbReference type="Proteomes" id="UP000033930">
    <property type="component" value="Unassembled WGS sequence"/>
</dbReference>
<feature type="transmembrane region" description="Helical" evidence="7">
    <location>
        <begin position="6"/>
        <end position="26"/>
    </location>
</feature>
<keyword evidence="6 7" id="KW-0472">Membrane</keyword>
<protein>
    <submittedName>
        <fullName evidence="8">UDP-N-acetylmuramyl pentapeptide phosphotransferase/UDP-N-acetylglucosamine-1-phosphate transferase</fullName>
    </submittedName>
</protein>
<dbReference type="GO" id="GO:0005886">
    <property type="term" value="C:plasma membrane"/>
    <property type="evidence" value="ECO:0007669"/>
    <property type="project" value="UniProtKB-SubCell"/>
</dbReference>
<feature type="transmembrane region" description="Helical" evidence="7">
    <location>
        <begin position="220"/>
        <end position="240"/>
    </location>
</feature>
<evidence type="ECO:0000256" key="3">
    <source>
        <dbReference type="ARBA" id="ARBA00022679"/>
    </source>
</evidence>
<accession>A0A0G0XQV3</accession>
<keyword evidence="5 7" id="KW-1133">Transmembrane helix</keyword>
<feature type="transmembrane region" description="Helical" evidence="7">
    <location>
        <begin position="81"/>
        <end position="99"/>
    </location>
</feature>
<feature type="transmembrane region" description="Helical" evidence="7">
    <location>
        <begin position="47"/>
        <end position="69"/>
    </location>
</feature>
<evidence type="ECO:0000256" key="4">
    <source>
        <dbReference type="ARBA" id="ARBA00022692"/>
    </source>
</evidence>